<keyword evidence="1" id="KW-0833">Ubl conjugation pathway</keyword>
<dbReference type="SMR" id="A0A445FU74"/>
<comment type="caution">
    <text evidence="2">The sequence shown here is derived from an EMBL/GenBank/DDBJ whole genome shotgun (WGS) entry which is preliminary data.</text>
</comment>
<dbReference type="SUPFAM" id="SSF48371">
    <property type="entry name" value="ARM repeat"/>
    <property type="match status" value="1"/>
</dbReference>
<organism evidence="2 3">
    <name type="scientific">Glycine soja</name>
    <name type="common">Wild soybean</name>
    <dbReference type="NCBI Taxonomy" id="3848"/>
    <lineage>
        <taxon>Eukaryota</taxon>
        <taxon>Viridiplantae</taxon>
        <taxon>Streptophyta</taxon>
        <taxon>Embryophyta</taxon>
        <taxon>Tracheophyta</taxon>
        <taxon>Spermatophyta</taxon>
        <taxon>Magnoliopsida</taxon>
        <taxon>eudicotyledons</taxon>
        <taxon>Gunneridae</taxon>
        <taxon>Pentapetalae</taxon>
        <taxon>rosids</taxon>
        <taxon>fabids</taxon>
        <taxon>Fabales</taxon>
        <taxon>Fabaceae</taxon>
        <taxon>Papilionoideae</taxon>
        <taxon>50 kb inversion clade</taxon>
        <taxon>NPAAA clade</taxon>
        <taxon>indigoferoid/millettioid clade</taxon>
        <taxon>Phaseoleae</taxon>
        <taxon>Glycine</taxon>
        <taxon>Glycine subgen. Soja</taxon>
    </lineage>
</organism>
<keyword evidence="3" id="KW-1185">Reference proteome</keyword>
<dbReference type="EMBL" id="QZWG01000018">
    <property type="protein sequence ID" value="RZB52432.1"/>
    <property type="molecule type" value="Genomic_DNA"/>
</dbReference>
<dbReference type="EMBL" id="QZWG01000018">
    <property type="protein sequence ID" value="RZB52431.1"/>
    <property type="molecule type" value="Genomic_DNA"/>
</dbReference>
<proteinExistence type="predicted"/>
<gene>
    <name evidence="2" type="ORF">D0Y65_048769</name>
</gene>
<evidence type="ECO:0000313" key="3">
    <source>
        <dbReference type="Proteomes" id="UP000289340"/>
    </source>
</evidence>
<name>A0A445FU74_GLYSO</name>
<dbReference type="AlphaFoldDB" id="A0A445FU74"/>
<dbReference type="Gramene" id="XM_028356513.1">
    <property type="protein sequence ID" value="XP_028212314.1"/>
    <property type="gene ID" value="LOC114394839"/>
</dbReference>
<reference evidence="2 3" key="1">
    <citation type="submission" date="2018-09" db="EMBL/GenBank/DDBJ databases">
        <title>A high-quality reference genome of wild soybean provides a powerful tool to mine soybean genomes.</title>
        <authorList>
            <person name="Xie M."/>
            <person name="Chung C.Y.L."/>
            <person name="Li M.-W."/>
            <person name="Wong F.-L."/>
            <person name="Chan T.-F."/>
            <person name="Lam H.-M."/>
        </authorList>
    </citation>
    <scope>NUCLEOTIDE SEQUENCE [LARGE SCALE GENOMIC DNA]</scope>
    <source>
        <strain evidence="3">cv. W05</strain>
        <tissue evidence="2">Hypocotyl of etiolated seedlings</tissue>
    </source>
</reference>
<evidence type="ECO:0000313" key="2">
    <source>
        <dbReference type="EMBL" id="RZB52431.1"/>
    </source>
</evidence>
<dbReference type="PANTHER" id="PTHR23315">
    <property type="entry name" value="U BOX DOMAIN-CONTAINING"/>
    <property type="match status" value="1"/>
</dbReference>
<accession>A0A445FU74</accession>
<protein>
    <submittedName>
        <fullName evidence="2">Uncharacterized protein</fullName>
    </submittedName>
</protein>
<dbReference type="Proteomes" id="UP000289340">
    <property type="component" value="Chromosome 18"/>
</dbReference>
<dbReference type="InterPro" id="IPR011989">
    <property type="entry name" value="ARM-like"/>
</dbReference>
<dbReference type="PANTHER" id="PTHR23315:SF64">
    <property type="entry name" value="ARM REPEAT SUPERFAMILY PROTEIN"/>
    <property type="match status" value="1"/>
</dbReference>
<sequence length="179" mass="19801">MMAKENTVCALVRLSKNKEEDKVMIGRVGAILHLLKLLEGGGLHGKKNSVTVRYALCSTTKENKVKAVSTGVMRALVELMVDLGLSMEDLGLSMVYLVSVVVAVAEAKGIYDFQLQALVAEVRDLRDREHSATEQHHLLVQVFDSLQLGQVSSSRSVVLFVFSCWFSLPRLRVEAEAER</sequence>
<dbReference type="InterPro" id="IPR016024">
    <property type="entry name" value="ARM-type_fold"/>
</dbReference>
<evidence type="ECO:0000256" key="1">
    <source>
        <dbReference type="ARBA" id="ARBA00022786"/>
    </source>
</evidence>
<dbReference type="Gene3D" id="1.25.10.10">
    <property type="entry name" value="Leucine-rich Repeat Variant"/>
    <property type="match status" value="1"/>
</dbReference>